<dbReference type="InterPro" id="IPR012337">
    <property type="entry name" value="RNaseH-like_sf"/>
</dbReference>
<protein>
    <recommendedName>
        <fullName evidence="4">Exonuclease domain-containing protein</fullName>
    </recommendedName>
</protein>
<dbReference type="InterPro" id="IPR013520">
    <property type="entry name" value="Ribonucl_H"/>
</dbReference>
<evidence type="ECO:0000313" key="5">
    <source>
        <dbReference type="EMBL" id="AOZ72307.1"/>
    </source>
</evidence>
<evidence type="ECO:0000313" key="6">
    <source>
        <dbReference type="Proteomes" id="UP000176288"/>
    </source>
</evidence>
<feature type="domain" description="Exonuclease" evidence="4">
    <location>
        <begin position="13"/>
        <end position="198"/>
    </location>
</feature>
<sequence>MNELAFTSWTESTWVGFDTETTGVNPNEDLLVTASLVLLAEGVKGDLSQVETANWLADPGVEIPEVAAQVHGISTEQARAEGRPLGEVCGEVAERIVDLWRSGAILVGFNLAYDIRILEHSLEVCGLTSLEERAGGYGPMVDPLVWDRKLEPYRRGRRNLETLCGVYEVSLDDRFHQADVDALATLGVLAAMVALYPSVRTLGREELTDYTAAAHQAWAEQFNRYLASQGRDANVEEYWP</sequence>
<evidence type="ECO:0000256" key="1">
    <source>
        <dbReference type="ARBA" id="ARBA00022722"/>
    </source>
</evidence>
<keyword evidence="1" id="KW-0540">Nuclease</keyword>
<dbReference type="STRING" id="1912795.BK816_02490"/>
<keyword evidence="6" id="KW-1185">Reference proteome</keyword>
<accession>A0A1D9MJ26</accession>
<dbReference type="SMART" id="SM00479">
    <property type="entry name" value="EXOIII"/>
    <property type="match status" value="1"/>
</dbReference>
<dbReference type="GO" id="GO:0003676">
    <property type="term" value="F:nucleic acid binding"/>
    <property type="evidence" value="ECO:0007669"/>
    <property type="project" value="InterPro"/>
</dbReference>
<name>A0A1D9MJ26_9ACTO</name>
<dbReference type="GO" id="GO:0008408">
    <property type="term" value="F:3'-5' exonuclease activity"/>
    <property type="evidence" value="ECO:0007669"/>
    <property type="project" value="TreeGrafter"/>
</dbReference>
<dbReference type="PANTHER" id="PTHR30231:SF4">
    <property type="entry name" value="PROTEIN NEN2"/>
    <property type="match status" value="1"/>
</dbReference>
<dbReference type="GO" id="GO:0005829">
    <property type="term" value="C:cytosol"/>
    <property type="evidence" value="ECO:0007669"/>
    <property type="project" value="TreeGrafter"/>
</dbReference>
<dbReference type="Gene3D" id="3.30.420.10">
    <property type="entry name" value="Ribonuclease H-like superfamily/Ribonuclease H"/>
    <property type="match status" value="1"/>
</dbReference>
<dbReference type="Proteomes" id="UP000176288">
    <property type="component" value="Chromosome"/>
</dbReference>
<evidence type="ECO:0000259" key="4">
    <source>
        <dbReference type="SMART" id="SM00479"/>
    </source>
</evidence>
<dbReference type="EMBL" id="CP017812">
    <property type="protein sequence ID" value="AOZ72307.1"/>
    <property type="molecule type" value="Genomic_DNA"/>
</dbReference>
<evidence type="ECO:0000256" key="3">
    <source>
        <dbReference type="ARBA" id="ARBA00022839"/>
    </source>
</evidence>
<keyword evidence="2" id="KW-0378">Hydrolase</keyword>
<dbReference type="PANTHER" id="PTHR30231">
    <property type="entry name" value="DNA POLYMERASE III SUBUNIT EPSILON"/>
    <property type="match status" value="1"/>
</dbReference>
<dbReference type="SUPFAM" id="SSF53098">
    <property type="entry name" value="Ribonuclease H-like"/>
    <property type="match status" value="1"/>
</dbReference>
<dbReference type="NCBIfam" id="NF005927">
    <property type="entry name" value="PRK07942.1"/>
    <property type="match status" value="1"/>
</dbReference>
<dbReference type="Pfam" id="PF00929">
    <property type="entry name" value="RNase_T"/>
    <property type="match status" value="1"/>
</dbReference>
<proteinExistence type="predicted"/>
<dbReference type="KEGG" id="avu:BK816_02490"/>
<dbReference type="CDD" id="cd06127">
    <property type="entry name" value="DEDDh"/>
    <property type="match status" value="1"/>
</dbReference>
<organism evidence="5 6">
    <name type="scientific">Boudabousia tangfeifanii</name>
    <dbReference type="NCBI Taxonomy" id="1912795"/>
    <lineage>
        <taxon>Bacteria</taxon>
        <taxon>Bacillati</taxon>
        <taxon>Actinomycetota</taxon>
        <taxon>Actinomycetes</taxon>
        <taxon>Actinomycetales</taxon>
        <taxon>Actinomycetaceae</taxon>
        <taxon>Boudabousia</taxon>
    </lineage>
</organism>
<gene>
    <name evidence="5" type="ORF">BK816_02490</name>
</gene>
<dbReference type="InterPro" id="IPR036397">
    <property type="entry name" value="RNaseH_sf"/>
</dbReference>
<dbReference type="AlphaFoldDB" id="A0A1D9MJ26"/>
<reference evidence="5 6" key="1">
    <citation type="submission" date="2016-10" db="EMBL/GenBank/DDBJ databases">
        <title>Actinomyces aegypiusis sp. nov., isolated from the Aegypius monachus in Qinghai Tibet Plateau China.</title>
        <authorList>
            <person name="Wang Y."/>
        </authorList>
    </citation>
    <scope>NUCLEOTIDE SEQUENCE [LARGE SCALE GENOMIC DNA]</scope>
    <source>
        <strain evidence="5 6">VUL4_3</strain>
    </source>
</reference>
<dbReference type="OrthoDB" id="9791657at2"/>
<evidence type="ECO:0000256" key="2">
    <source>
        <dbReference type="ARBA" id="ARBA00022801"/>
    </source>
</evidence>
<keyword evidence="3" id="KW-0269">Exonuclease</keyword>
<dbReference type="RefSeq" id="WP_071163773.1">
    <property type="nucleotide sequence ID" value="NZ_CP017812.1"/>
</dbReference>